<sequence>MNTLKFTLSSGIEIELSKDDMEQLKPMIDKALANLDDRLYERLKKADSIVVAEELQKLNDLELIEFAKVHDGQTEMNLLHLNSFSRKIYSELFRRAGLGYKQLRHLSFTQRDYLASLGLKFKNDKPLKQC</sequence>
<gene>
    <name evidence="1" type="ORF">AR686_07825</name>
</gene>
<dbReference type="AlphaFoldDB" id="A0A101CHW9"/>
<dbReference type="Proteomes" id="UP000054388">
    <property type="component" value="Unassembled WGS sequence"/>
</dbReference>
<protein>
    <submittedName>
        <fullName evidence="1">Uncharacterized protein</fullName>
    </submittedName>
</protein>
<name>A0A101CHW9_9FLAO</name>
<evidence type="ECO:0000313" key="1">
    <source>
        <dbReference type="EMBL" id="KUJ56462.1"/>
    </source>
</evidence>
<evidence type="ECO:0000313" key="2">
    <source>
        <dbReference type="Proteomes" id="UP000054388"/>
    </source>
</evidence>
<organism evidence="1 2">
    <name type="scientific">Chryseobacterium aquaticum subsp. greenlandense</name>
    <dbReference type="NCBI Taxonomy" id="345663"/>
    <lineage>
        <taxon>Bacteria</taxon>
        <taxon>Pseudomonadati</taxon>
        <taxon>Bacteroidota</taxon>
        <taxon>Flavobacteriia</taxon>
        <taxon>Flavobacteriales</taxon>
        <taxon>Weeksellaceae</taxon>
        <taxon>Chryseobacterium group</taxon>
        <taxon>Chryseobacterium</taxon>
    </lineage>
</organism>
<dbReference type="EMBL" id="LMAI01000004">
    <property type="protein sequence ID" value="KUJ56462.1"/>
    <property type="molecule type" value="Genomic_DNA"/>
</dbReference>
<reference evidence="1 2" key="1">
    <citation type="submission" date="2015-10" db="EMBL/GenBank/DDBJ databases">
        <title>Genome sequence of Chryseobacterium greenlandense.</title>
        <authorList>
            <person name="Newman J."/>
            <person name="Fischer K."/>
            <person name="Miller J."/>
        </authorList>
    </citation>
    <scope>NUCLEOTIDE SEQUENCE [LARGE SCALE GENOMIC DNA]</scope>
    <source>
        <strain evidence="1 2">UMB34</strain>
    </source>
</reference>
<accession>A0A101CHW9</accession>
<comment type="caution">
    <text evidence="1">The sequence shown here is derived from an EMBL/GenBank/DDBJ whole genome shotgun (WGS) entry which is preliminary data.</text>
</comment>
<dbReference type="RefSeq" id="WP_059136426.1">
    <property type="nucleotide sequence ID" value="NZ_LMAI01000004.1"/>
</dbReference>
<proteinExistence type="predicted"/>